<evidence type="ECO:0000313" key="3">
    <source>
        <dbReference type="Proteomes" id="UP001596337"/>
    </source>
</evidence>
<dbReference type="RefSeq" id="WP_345392695.1">
    <property type="nucleotide sequence ID" value="NZ_BAABLA010000011.1"/>
</dbReference>
<reference evidence="3" key="1">
    <citation type="journal article" date="2019" name="Int. J. Syst. Evol. Microbiol.">
        <title>The Global Catalogue of Microorganisms (GCM) 10K type strain sequencing project: providing services to taxonomists for standard genome sequencing and annotation.</title>
        <authorList>
            <consortium name="The Broad Institute Genomics Platform"/>
            <consortium name="The Broad Institute Genome Sequencing Center for Infectious Disease"/>
            <person name="Wu L."/>
            <person name="Ma J."/>
        </authorList>
    </citation>
    <scope>NUCLEOTIDE SEQUENCE [LARGE SCALE GENOMIC DNA]</scope>
    <source>
        <strain evidence="3">KCTC 32255</strain>
    </source>
</reference>
<keyword evidence="3" id="KW-1185">Reference proteome</keyword>
<accession>A0ABW2C1X8</accession>
<sequence length="101" mass="10742">MTRALSDDTQVLWWITLGVGLVVAVVVVILLQLLLNAVGAVERNVITLWDTATTVARNTATSWQLDSTGDQLDAIKAEALRHDALLGGNGKHARPTEGGTP</sequence>
<evidence type="ECO:0000256" key="1">
    <source>
        <dbReference type="SAM" id="Phobius"/>
    </source>
</evidence>
<dbReference type="EMBL" id="JBHSXX010000001">
    <property type="protein sequence ID" value="MFC6868503.1"/>
    <property type="molecule type" value="Genomic_DNA"/>
</dbReference>
<proteinExistence type="predicted"/>
<feature type="transmembrane region" description="Helical" evidence="1">
    <location>
        <begin position="12"/>
        <end position="35"/>
    </location>
</feature>
<comment type="caution">
    <text evidence="2">The sequence shown here is derived from an EMBL/GenBank/DDBJ whole genome shotgun (WGS) entry which is preliminary data.</text>
</comment>
<organism evidence="2 3">
    <name type="scientific">Haloechinothrix salitolerans</name>
    <dbReference type="NCBI Taxonomy" id="926830"/>
    <lineage>
        <taxon>Bacteria</taxon>
        <taxon>Bacillati</taxon>
        <taxon>Actinomycetota</taxon>
        <taxon>Actinomycetes</taxon>
        <taxon>Pseudonocardiales</taxon>
        <taxon>Pseudonocardiaceae</taxon>
        <taxon>Haloechinothrix</taxon>
    </lineage>
</organism>
<name>A0ABW2C1X8_9PSEU</name>
<dbReference type="Proteomes" id="UP001596337">
    <property type="component" value="Unassembled WGS sequence"/>
</dbReference>
<keyword evidence="1" id="KW-1133">Transmembrane helix</keyword>
<protein>
    <recommendedName>
        <fullName evidence="4">Secreted protein</fullName>
    </recommendedName>
</protein>
<keyword evidence="1" id="KW-0472">Membrane</keyword>
<evidence type="ECO:0000313" key="2">
    <source>
        <dbReference type="EMBL" id="MFC6868503.1"/>
    </source>
</evidence>
<keyword evidence="1" id="KW-0812">Transmembrane</keyword>
<gene>
    <name evidence="2" type="ORF">ACFQGD_15280</name>
</gene>
<evidence type="ECO:0008006" key="4">
    <source>
        <dbReference type="Google" id="ProtNLM"/>
    </source>
</evidence>